<accession>A0A4R0PCT1</accession>
<protein>
    <submittedName>
        <fullName evidence="2">Flavodoxin reductase</fullName>
    </submittedName>
</protein>
<gene>
    <name evidence="2" type="ORF">E0D97_05985</name>
</gene>
<dbReference type="CDD" id="cd06196">
    <property type="entry name" value="FNR_like_1"/>
    <property type="match status" value="1"/>
</dbReference>
<dbReference type="EMBL" id="SJST01000002">
    <property type="protein sequence ID" value="TCD15096.1"/>
    <property type="molecule type" value="Genomic_DNA"/>
</dbReference>
<dbReference type="InterPro" id="IPR001433">
    <property type="entry name" value="OxRdtase_FAD/NAD-bd"/>
</dbReference>
<dbReference type="GO" id="GO:0016491">
    <property type="term" value="F:oxidoreductase activity"/>
    <property type="evidence" value="ECO:0007669"/>
    <property type="project" value="InterPro"/>
</dbReference>
<dbReference type="PANTHER" id="PTHR47354">
    <property type="entry name" value="NADH OXIDOREDUCTASE HCR"/>
    <property type="match status" value="1"/>
</dbReference>
<dbReference type="InterPro" id="IPR017938">
    <property type="entry name" value="Riboflavin_synthase-like_b-brl"/>
</dbReference>
<dbReference type="Gene3D" id="3.40.50.80">
    <property type="entry name" value="Nucleotide-binding domain of ferredoxin-NADP reductase (FNR) module"/>
    <property type="match status" value="1"/>
</dbReference>
<name>A0A4R0PCT1_9HYPH</name>
<dbReference type="Proteomes" id="UP000291301">
    <property type="component" value="Unassembled WGS sequence"/>
</dbReference>
<dbReference type="PROSITE" id="PS51384">
    <property type="entry name" value="FAD_FR"/>
    <property type="match status" value="1"/>
</dbReference>
<evidence type="ECO:0000313" key="2">
    <source>
        <dbReference type="EMBL" id="TCD15096.1"/>
    </source>
</evidence>
<proteinExistence type="predicted"/>
<dbReference type="PRINTS" id="PR00409">
    <property type="entry name" value="PHDIOXRDTASE"/>
</dbReference>
<reference evidence="2 3" key="1">
    <citation type="journal article" date="2015" name="Antonie Van Leeuwenhoek">
        <title>Oricola cellulosilytica gen. nov., sp. nov., a cellulose-degrading bacterium of the family Phyllobacteriaceae isolated from surface seashore water, and emended descriptions of Mesorhizobium loti and Phyllobacterium myrsinacearum.</title>
        <authorList>
            <person name="Hameed A."/>
            <person name="Shahina M."/>
            <person name="Lai W.A."/>
            <person name="Lin S.Y."/>
            <person name="Young L.S."/>
            <person name="Liu Y.C."/>
            <person name="Hsu Y.H."/>
            <person name="Young C.C."/>
        </authorList>
    </citation>
    <scope>NUCLEOTIDE SEQUENCE [LARGE SCALE GENOMIC DNA]</scope>
    <source>
        <strain evidence="2 3">KCTC 52183</strain>
    </source>
</reference>
<dbReference type="OrthoDB" id="9786134at2"/>
<dbReference type="InterPro" id="IPR017927">
    <property type="entry name" value="FAD-bd_FR_type"/>
</dbReference>
<evidence type="ECO:0000313" key="3">
    <source>
        <dbReference type="Proteomes" id="UP000291301"/>
    </source>
</evidence>
<sequence>MTHTLTIKAISPDARNVFSYDLEKPDSFSFQPGQATEVSIDKDGWRDQKRPFTFTSLPGWDRLQFTIKSYHDHDGVTDQLSKLLVGDQLIIDDPWGAITYKGKGVFIAGGAGVTPFIAIFRQLHDEGNLAGHTLLFANKTERDIIHREEFEALPGLTVRHILSQEERSGLDHGHIDGDYLRDHVSDFDQHFYVCGPDQMVEEINATLSDLGAKPDSLVFEK</sequence>
<dbReference type="RefSeq" id="WP_131566695.1">
    <property type="nucleotide sequence ID" value="NZ_JAINFK010000004.1"/>
</dbReference>
<evidence type="ECO:0000259" key="1">
    <source>
        <dbReference type="PROSITE" id="PS51384"/>
    </source>
</evidence>
<dbReference type="Pfam" id="PF08022">
    <property type="entry name" value="FAD_binding_8"/>
    <property type="match status" value="1"/>
</dbReference>
<dbReference type="PANTHER" id="PTHR47354:SF5">
    <property type="entry name" value="PROTEIN RFBI"/>
    <property type="match status" value="1"/>
</dbReference>
<dbReference type="InterPro" id="IPR039261">
    <property type="entry name" value="FNR_nucleotide-bd"/>
</dbReference>
<dbReference type="InterPro" id="IPR050415">
    <property type="entry name" value="MRET"/>
</dbReference>
<keyword evidence="3" id="KW-1185">Reference proteome</keyword>
<dbReference type="InterPro" id="IPR013112">
    <property type="entry name" value="FAD-bd_8"/>
</dbReference>
<dbReference type="SUPFAM" id="SSF52343">
    <property type="entry name" value="Ferredoxin reductase-like, C-terminal NADP-linked domain"/>
    <property type="match status" value="1"/>
</dbReference>
<dbReference type="Gene3D" id="2.40.30.10">
    <property type="entry name" value="Translation factors"/>
    <property type="match status" value="1"/>
</dbReference>
<feature type="domain" description="FAD-binding FR-type" evidence="1">
    <location>
        <begin position="1"/>
        <end position="101"/>
    </location>
</feature>
<dbReference type="Pfam" id="PF00175">
    <property type="entry name" value="NAD_binding_1"/>
    <property type="match status" value="1"/>
</dbReference>
<organism evidence="2 3">
    <name type="scientific">Oricola cellulosilytica</name>
    <dbReference type="NCBI Taxonomy" id="1429082"/>
    <lineage>
        <taxon>Bacteria</taxon>
        <taxon>Pseudomonadati</taxon>
        <taxon>Pseudomonadota</taxon>
        <taxon>Alphaproteobacteria</taxon>
        <taxon>Hyphomicrobiales</taxon>
        <taxon>Ahrensiaceae</taxon>
        <taxon>Oricola</taxon>
    </lineage>
</organism>
<comment type="caution">
    <text evidence="2">The sequence shown here is derived from an EMBL/GenBank/DDBJ whole genome shotgun (WGS) entry which is preliminary data.</text>
</comment>
<dbReference type="SUPFAM" id="SSF63380">
    <property type="entry name" value="Riboflavin synthase domain-like"/>
    <property type="match status" value="1"/>
</dbReference>
<dbReference type="AlphaFoldDB" id="A0A4R0PCT1"/>